<dbReference type="Pfam" id="PF03658">
    <property type="entry name" value="Ub-RnfH"/>
    <property type="match status" value="1"/>
</dbReference>
<dbReference type="OrthoDB" id="9796575at2"/>
<dbReference type="HAMAP" id="MF_00460">
    <property type="entry name" value="UPF0125_RnfH"/>
    <property type="match status" value="1"/>
</dbReference>
<dbReference type="Proteomes" id="UP000305881">
    <property type="component" value="Chromosome"/>
</dbReference>
<dbReference type="InterPro" id="IPR016155">
    <property type="entry name" value="Mopterin_synth/thiamin_S_b"/>
</dbReference>
<dbReference type="PANTHER" id="PTHR37483:SF1">
    <property type="entry name" value="UPF0125 PROTEIN RATB"/>
    <property type="match status" value="1"/>
</dbReference>
<accession>A0A4P9UR12</accession>
<name>A0A4P9UR12_METBY</name>
<comment type="similarity">
    <text evidence="1 2">Belongs to the UPF0125 (RnfH) family.</text>
</comment>
<evidence type="ECO:0000313" key="3">
    <source>
        <dbReference type="EMBL" id="QCW83797.1"/>
    </source>
</evidence>
<evidence type="ECO:0000256" key="2">
    <source>
        <dbReference type="HAMAP-Rule" id="MF_00460"/>
    </source>
</evidence>
<evidence type="ECO:0000256" key="1">
    <source>
        <dbReference type="ARBA" id="ARBA00010645"/>
    </source>
</evidence>
<dbReference type="KEGG" id="mbur:EQU24_17240"/>
<keyword evidence="4" id="KW-1185">Reference proteome</keyword>
<dbReference type="AlphaFoldDB" id="A0A4P9UR12"/>
<organism evidence="3 4">
    <name type="scientific">Methylotuvimicrobium buryatense</name>
    <name type="common">Methylomicrobium buryatense</name>
    <dbReference type="NCBI Taxonomy" id="95641"/>
    <lineage>
        <taxon>Bacteria</taxon>
        <taxon>Pseudomonadati</taxon>
        <taxon>Pseudomonadota</taxon>
        <taxon>Gammaproteobacteria</taxon>
        <taxon>Methylococcales</taxon>
        <taxon>Methylococcaceae</taxon>
        <taxon>Methylotuvimicrobium</taxon>
    </lineage>
</organism>
<dbReference type="InterPro" id="IPR037021">
    <property type="entry name" value="RnfH_sf"/>
</dbReference>
<dbReference type="RefSeq" id="WP_017842382.1">
    <property type="nucleotide sequence ID" value="NZ_CP035467.1"/>
</dbReference>
<protein>
    <recommendedName>
        <fullName evidence="2">UPF0125 protein EQU24_17240</fullName>
    </recommendedName>
</protein>
<sequence>MNVGICYGDADRQTWMRIEVPGESTIEQAIALSGLLKQYPEIDLTVQKVGIFGKIAKLDTVVKDGDRVEIYRPIIADPKLVKRRKI</sequence>
<dbReference type="STRING" id="675511.GCA_000341735_04001"/>
<reference evidence="4" key="1">
    <citation type="journal article" date="2019" name="J. Bacteriol.">
        <title>A Mutagenic Screen Identifies a TonB-Dependent Receptor Required for the Lanthanide Metal Switch in the Type I Methanotroph 'Methylotuvimicrobium buryatense' 5GB1C.</title>
        <authorList>
            <person name="Groom J.D."/>
            <person name="Ford S.M."/>
            <person name="Pesesky M.W."/>
            <person name="Lidstrom M.E."/>
        </authorList>
    </citation>
    <scope>NUCLEOTIDE SEQUENCE [LARGE SCALE GENOMIC DNA]</scope>
    <source>
        <strain evidence="4">5GB1C</strain>
    </source>
</reference>
<dbReference type="InterPro" id="IPR005346">
    <property type="entry name" value="RnfH"/>
</dbReference>
<dbReference type="EMBL" id="CP035467">
    <property type="protein sequence ID" value="QCW83797.1"/>
    <property type="molecule type" value="Genomic_DNA"/>
</dbReference>
<dbReference type="NCBIfam" id="NF002490">
    <property type="entry name" value="PRK01777.1"/>
    <property type="match status" value="1"/>
</dbReference>
<evidence type="ECO:0000313" key="4">
    <source>
        <dbReference type="Proteomes" id="UP000305881"/>
    </source>
</evidence>
<dbReference type="SUPFAM" id="SSF54285">
    <property type="entry name" value="MoaD/ThiS"/>
    <property type="match status" value="1"/>
</dbReference>
<dbReference type="Gene3D" id="3.10.20.280">
    <property type="entry name" value="RnfH-like"/>
    <property type="match status" value="1"/>
</dbReference>
<proteinExistence type="inferred from homology"/>
<dbReference type="PANTHER" id="PTHR37483">
    <property type="entry name" value="UPF0125 PROTEIN RATB"/>
    <property type="match status" value="1"/>
</dbReference>
<gene>
    <name evidence="3" type="ORF">EQU24_17240</name>
</gene>